<dbReference type="InParanoid" id="A0A0P0Y969"/>
<organism evidence="2 3">
    <name type="scientific">Oryza sativa subsp. japonica</name>
    <name type="common">Rice</name>
    <dbReference type="NCBI Taxonomy" id="39947"/>
    <lineage>
        <taxon>Eukaryota</taxon>
        <taxon>Viridiplantae</taxon>
        <taxon>Streptophyta</taxon>
        <taxon>Embryophyta</taxon>
        <taxon>Tracheophyta</taxon>
        <taxon>Spermatophyta</taxon>
        <taxon>Magnoliopsida</taxon>
        <taxon>Liliopsida</taxon>
        <taxon>Poales</taxon>
        <taxon>Poaceae</taxon>
        <taxon>BOP clade</taxon>
        <taxon>Oryzoideae</taxon>
        <taxon>Oryzeae</taxon>
        <taxon>Oryzinae</taxon>
        <taxon>Oryza</taxon>
        <taxon>Oryza sativa</taxon>
    </lineage>
</organism>
<reference evidence="3" key="1">
    <citation type="journal article" date="2005" name="Nature">
        <title>The map-based sequence of the rice genome.</title>
        <authorList>
            <consortium name="International rice genome sequencing project (IRGSP)"/>
            <person name="Matsumoto T."/>
            <person name="Wu J."/>
            <person name="Kanamori H."/>
            <person name="Katayose Y."/>
            <person name="Fujisawa M."/>
            <person name="Namiki N."/>
            <person name="Mizuno H."/>
            <person name="Yamamoto K."/>
            <person name="Antonio B.A."/>
            <person name="Baba T."/>
            <person name="Sakata K."/>
            <person name="Nagamura Y."/>
            <person name="Aoki H."/>
            <person name="Arikawa K."/>
            <person name="Arita K."/>
            <person name="Bito T."/>
            <person name="Chiden Y."/>
            <person name="Fujitsuka N."/>
            <person name="Fukunaka R."/>
            <person name="Hamada M."/>
            <person name="Harada C."/>
            <person name="Hayashi A."/>
            <person name="Hijishita S."/>
            <person name="Honda M."/>
            <person name="Hosokawa S."/>
            <person name="Ichikawa Y."/>
            <person name="Idonuma A."/>
            <person name="Iijima M."/>
            <person name="Ikeda M."/>
            <person name="Ikeno M."/>
            <person name="Ito K."/>
            <person name="Ito S."/>
            <person name="Ito T."/>
            <person name="Ito Y."/>
            <person name="Ito Y."/>
            <person name="Iwabuchi A."/>
            <person name="Kamiya K."/>
            <person name="Karasawa W."/>
            <person name="Kurita K."/>
            <person name="Katagiri S."/>
            <person name="Kikuta A."/>
            <person name="Kobayashi H."/>
            <person name="Kobayashi N."/>
            <person name="Machita K."/>
            <person name="Maehara T."/>
            <person name="Masukawa M."/>
            <person name="Mizubayashi T."/>
            <person name="Mukai Y."/>
            <person name="Nagasaki H."/>
            <person name="Nagata Y."/>
            <person name="Naito S."/>
            <person name="Nakashima M."/>
            <person name="Nakama Y."/>
            <person name="Nakamichi Y."/>
            <person name="Nakamura M."/>
            <person name="Meguro A."/>
            <person name="Negishi M."/>
            <person name="Ohta I."/>
            <person name="Ohta T."/>
            <person name="Okamoto M."/>
            <person name="Ono N."/>
            <person name="Saji S."/>
            <person name="Sakaguchi M."/>
            <person name="Sakai K."/>
            <person name="Shibata M."/>
            <person name="Shimokawa T."/>
            <person name="Song J."/>
            <person name="Takazaki Y."/>
            <person name="Terasawa K."/>
            <person name="Tsugane M."/>
            <person name="Tsuji K."/>
            <person name="Ueda S."/>
            <person name="Waki K."/>
            <person name="Yamagata H."/>
            <person name="Yamamoto M."/>
            <person name="Yamamoto S."/>
            <person name="Yamane H."/>
            <person name="Yoshiki S."/>
            <person name="Yoshihara R."/>
            <person name="Yukawa K."/>
            <person name="Zhong H."/>
            <person name="Yano M."/>
            <person name="Yuan Q."/>
            <person name="Ouyang S."/>
            <person name="Liu J."/>
            <person name="Jones K.M."/>
            <person name="Gansberger K."/>
            <person name="Moffat K."/>
            <person name="Hill J."/>
            <person name="Bera J."/>
            <person name="Fadrosh D."/>
            <person name="Jin S."/>
            <person name="Johri S."/>
            <person name="Kim M."/>
            <person name="Overton L."/>
            <person name="Reardon M."/>
            <person name="Tsitrin T."/>
            <person name="Vuong H."/>
            <person name="Weaver B."/>
            <person name="Ciecko A."/>
            <person name="Tallon L."/>
            <person name="Jackson J."/>
            <person name="Pai G."/>
            <person name="Aken S.V."/>
            <person name="Utterback T."/>
            <person name="Reidmuller S."/>
            <person name="Feldblyum T."/>
            <person name="Hsiao J."/>
            <person name="Zismann V."/>
            <person name="Iobst S."/>
            <person name="de Vazeille A.R."/>
            <person name="Buell C.R."/>
            <person name="Ying K."/>
            <person name="Li Y."/>
            <person name="Lu T."/>
            <person name="Huang Y."/>
            <person name="Zhao Q."/>
            <person name="Feng Q."/>
            <person name="Zhang L."/>
            <person name="Zhu J."/>
            <person name="Weng Q."/>
            <person name="Mu J."/>
            <person name="Lu Y."/>
            <person name="Fan D."/>
            <person name="Liu Y."/>
            <person name="Guan J."/>
            <person name="Zhang Y."/>
            <person name="Yu S."/>
            <person name="Liu X."/>
            <person name="Zhang Y."/>
            <person name="Hong G."/>
            <person name="Han B."/>
            <person name="Choisne N."/>
            <person name="Demange N."/>
            <person name="Orjeda G."/>
            <person name="Samain S."/>
            <person name="Cattolico L."/>
            <person name="Pelletier E."/>
            <person name="Couloux A."/>
            <person name="Segurens B."/>
            <person name="Wincker P."/>
            <person name="D'Hont A."/>
            <person name="Scarpelli C."/>
            <person name="Weissenbach J."/>
            <person name="Salanoubat M."/>
            <person name="Quetier F."/>
            <person name="Yu Y."/>
            <person name="Kim H.R."/>
            <person name="Rambo T."/>
            <person name="Currie J."/>
            <person name="Collura K."/>
            <person name="Luo M."/>
            <person name="Yang T."/>
            <person name="Ammiraju J.S.S."/>
            <person name="Engler F."/>
            <person name="Soderlund C."/>
            <person name="Wing R.A."/>
            <person name="Palmer L.E."/>
            <person name="de la Bastide M."/>
            <person name="Spiegel L."/>
            <person name="Nascimento L."/>
            <person name="Zutavern T."/>
            <person name="O'Shaughnessy A."/>
            <person name="Dike S."/>
            <person name="Dedhia N."/>
            <person name="Preston R."/>
            <person name="Balija V."/>
            <person name="McCombie W.R."/>
            <person name="Chow T."/>
            <person name="Chen H."/>
            <person name="Chung M."/>
            <person name="Chen C."/>
            <person name="Shaw J."/>
            <person name="Wu H."/>
            <person name="Hsiao K."/>
            <person name="Chao Y."/>
            <person name="Chu M."/>
            <person name="Cheng C."/>
            <person name="Hour A."/>
            <person name="Lee P."/>
            <person name="Lin S."/>
            <person name="Lin Y."/>
            <person name="Liou J."/>
            <person name="Liu S."/>
            <person name="Hsing Y."/>
            <person name="Raghuvanshi S."/>
            <person name="Mohanty A."/>
            <person name="Bharti A.K."/>
            <person name="Gaur A."/>
            <person name="Gupta V."/>
            <person name="Kumar D."/>
            <person name="Ravi V."/>
            <person name="Vij S."/>
            <person name="Kapur A."/>
            <person name="Khurana P."/>
            <person name="Khurana P."/>
            <person name="Khurana J.P."/>
            <person name="Tyagi A.K."/>
            <person name="Gaikwad K."/>
            <person name="Singh A."/>
            <person name="Dalal V."/>
            <person name="Srivastava S."/>
            <person name="Dixit A."/>
            <person name="Pal A.K."/>
            <person name="Ghazi I.A."/>
            <person name="Yadav M."/>
            <person name="Pandit A."/>
            <person name="Bhargava A."/>
            <person name="Sureshbabu K."/>
            <person name="Batra K."/>
            <person name="Sharma T.R."/>
            <person name="Mohapatra T."/>
            <person name="Singh N.K."/>
            <person name="Messing J."/>
            <person name="Nelson A.B."/>
            <person name="Fuks G."/>
            <person name="Kavchok S."/>
            <person name="Keizer G."/>
            <person name="Linton E."/>
            <person name="Llaca V."/>
            <person name="Song R."/>
            <person name="Tanyolac B."/>
            <person name="Young S."/>
            <person name="Ho-Il K."/>
            <person name="Hahn J.H."/>
            <person name="Sangsakoo G."/>
            <person name="Vanavichit A."/>
            <person name="de Mattos Luiz.A.T."/>
            <person name="Zimmer P.D."/>
            <person name="Malone G."/>
            <person name="Dellagostin O."/>
            <person name="de Oliveira A.C."/>
            <person name="Bevan M."/>
            <person name="Bancroft I."/>
            <person name="Minx P."/>
            <person name="Cordum H."/>
            <person name="Wilson R."/>
            <person name="Cheng Z."/>
            <person name="Jin W."/>
            <person name="Jiang J."/>
            <person name="Leong S.A."/>
            <person name="Iwama H."/>
            <person name="Gojobori T."/>
            <person name="Itoh T."/>
            <person name="Niimura Y."/>
            <person name="Fujii Y."/>
            <person name="Habara T."/>
            <person name="Sakai H."/>
            <person name="Sato Y."/>
            <person name="Wilson G."/>
            <person name="Kumar K."/>
            <person name="McCouch S."/>
            <person name="Juretic N."/>
            <person name="Hoen D."/>
            <person name="Wright S."/>
            <person name="Bruskiewich R."/>
            <person name="Bureau T."/>
            <person name="Miyao A."/>
            <person name="Hirochika H."/>
            <person name="Nishikawa T."/>
            <person name="Kadowaki K."/>
            <person name="Sugiura M."/>
            <person name="Burr B."/>
            <person name="Sasaki T."/>
        </authorList>
    </citation>
    <scope>NUCLEOTIDE SEQUENCE [LARGE SCALE GENOMIC DNA]</scope>
    <source>
        <strain evidence="3">cv. Nipponbare</strain>
    </source>
</reference>
<dbReference type="AlphaFoldDB" id="A0A0P0Y969"/>
<evidence type="ECO:0000313" key="2">
    <source>
        <dbReference type="EMBL" id="BAT16720.1"/>
    </source>
</evidence>
<proteinExistence type="predicted"/>
<dbReference type="EMBL" id="AP014968">
    <property type="protein sequence ID" value="BAT16720.1"/>
    <property type="molecule type" value="Genomic_DNA"/>
</dbReference>
<dbReference type="PaxDb" id="39947-A0A0P0Y969"/>
<dbReference type="Proteomes" id="UP000059680">
    <property type="component" value="Chromosome 12"/>
</dbReference>
<sequence length="75" mass="8052">MEERPPVGHAATAVDAPLPPSPGRRGRGLLHWVDGGEGAWQEGSVASDDKWVKQFEPESLVHRGEEGVEAVELSP</sequence>
<evidence type="ECO:0000256" key="1">
    <source>
        <dbReference type="SAM" id="MobiDB-lite"/>
    </source>
</evidence>
<reference evidence="2 3" key="3">
    <citation type="journal article" date="2013" name="Rice">
        <title>Improvement of the Oryza sativa Nipponbare reference genome using next generation sequence and optical map data.</title>
        <authorList>
            <person name="Kawahara Y."/>
            <person name="de la Bastide M."/>
            <person name="Hamilton J.P."/>
            <person name="Kanamori H."/>
            <person name="McCombie W.R."/>
            <person name="Ouyang S."/>
            <person name="Schwartz D.C."/>
            <person name="Tanaka T."/>
            <person name="Wu J."/>
            <person name="Zhou S."/>
            <person name="Childs K.L."/>
            <person name="Davidson R.M."/>
            <person name="Lin H."/>
            <person name="Quesada-Ocampo L."/>
            <person name="Vaillancourt B."/>
            <person name="Sakai H."/>
            <person name="Lee S.S."/>
            <person name="Kim J."/>
            <person name="Numa H."/>
            <person name="Itoh T."/>
            <person name="Buell C.R."/>
            <person name="Matsumoto T."/>
        </authorList>
    </citation>
    <scope>NUCLEOTIDE SEQUENCE [LARGE SCALE GENOMIC DNA]</scope>
    <source>
        <strain evidence="3">cv. Nipponbare</strain>
    </source>
</reference>
<gene>
    <name evidence="2" type="ordered locus">Os12g0282950</name>
    <name evidence="2" type="ORF">OSNPB_120282950</name>
</gene>
<name>A0A0P0Y969_ORYSJ</name>
<protein>
    <submittedName>
        <fullName evidence="2">Os12g0282950 protein</fullName>
    </submittedName>
</protein>
<evidence type="ECO:0000313" key="3">
    <source>
        <dbReference type="Proteomes" id="UP000059680"/>
    </source>
</evidence>
<reference evidence="2 3" key="2">
    <citation type="journal article" date="2013" name="Plant Cell Physiol.">
        <title>Rice Annotation Project Database (RAP-DB): an integrative and interactive database for rice genomics.</title>
        <authorList>
            <person name="Sakai H."/>
            <person name="Lee S.S."/>
            <person name="Tanaka T."/>
            <person name="Numa H."/>
            <person name="Kim J."/>
            <person name="Kawahara Y."/>
            <person name="Wakimoto H."/>
            <person name="Yang C.C."/>
            <person name="Iwamoto M."/>
            <person name="Abe T."/>
            <person name="Yamada Y."/>
            <person name="Muto A."/>
            <person name="Inokuchi H."/>
            <person name="Ikemura T."/>
            <person name="Matsumoto T."/>
            <person name="Sasaki T."/>
            <person name="Itoh T."/>
        </authorList>
    </citation>
    <scope>NUCLEOTIDE SEQUENCE [LARGE SCALE GENOMIC DNA]</scope>
    <source>
        <strain evidence="3">cv. Nipponbare</strain>
    </source>
</reference>
<feature type="region of interest" description="Disordered" evidence="1">
    <location>
        <begin position="1"/>
        <end position="29"/>
    </location>
</feature>
<accession>A0A0P0Y969</accession>
<keyword evidence="3" id="KW-1185">Reference proteome</keyword>